<dbReference type="AlphaFoldDB" id="A0A5C3FJ77"/>
<dbReference type="InterPro" id="IPR025762">
    <property type="entry name" value="DFDF"/>
</dbReference>
<feature type="compositionally biased region" description="Basic and acidic residues" evidence="1">
    <location>
        <begin position="217"/>
        <end position="232"/>
    </location>
</feature>
<proteinExistence type="predicted"/>
<evidence type="ECO:0000259" key="2">
    <source>
        <dbReference type="PROSITE" id="PS51512"/>
    </source>
</evidence>
<dbReference type="OrthoDB" id="10030313at2759"/>
<keyword evidence="4" id="KW-1185">Reference proteome</keyword>
<sequence length="699" mass="74204">MSSPFIGLNVKLTLHSQPHLHLYAKILSIDQAANTLTVQKLDGSHAVLERTDIASLAAAKPVEAASEKPATPAAAKRKSNQDAAAASTQSDQPHLLAPKTADPVGSRTSTPSRSPRPQNAAAGTQTPRSAKKKAAPLASVSRGSSPAIPNASLSDEFDFSAGLKAFDKKKIWDDIRASDHTDPASLLVSHNRIANAPVELVRGPNGVGPANSVSTPDRGRTSKKDGQQKLRPNEMVLSPSPERVPSPTPASSAAPVPAPAAPSQPAGKPSYEELEQKIRKLEAELALARRRNALLEELAGLGLGVSARTDAGADYSASSAAPTASPASQPAQASPEVRNESQQRPVAQDVTETTRDLSNMTLHASSAPTGQEPRSSTPAALSSALAAAGFAISGQSTHSSSAGSTLAPASQPAEVAAEKEEAVFGHIVDAPVLTLFFPTAALQHAALARIEAFYESDTNGKRYLSLQEAADERICRNYQGFNFPLRQGVQDWLDAMHDAVGSDTEAEAQWWRPHCSAEEVQLLELLVSLRAISPYEGASARSDDGEAAVSYVIACVASQAHSTLPHERLHALYFLSAPYRALVAQLYDSLTAPAKKVIEADLALRKYAPAVWRDEFQAYLAEGPATEKEFGNKPASECKLIAQQLRAQLARLWAELGAAGDETAMHDAWENVKWQTLDRYAAAQKKKPATAKGKKKGRK</sequence>
<reference evidence="3" key="1">
    <citation type="submission" date="2018-03" db="EMBL/GenBank/DDBJ databases">
        <authorList>
            <person name="Guldener U."/>
        </authorList>
    </citation>
    <scope>NUCLEOTIDE SEQUENCE [LARGE SCALE GENOMIC DNA]</scope>
    <source>
        <strain evidence="3">ATCC34888</strain>
    </source>
</reference>
<dbReference type="PROSITE" id="PS51512">
    <property type="entry name" value="DFDF"/>
    <property type="match status" value="1"/>
</dbReference>
<feature type="region of interest" description="Disordered" evidence="1">
    <location>
        <begin position="61"/>
        <end position="153"/>
    </location>
</feature>
<dbReference type="PANTHER" id="PTHR13612">
    <property type="entry name" value="ENHANCER OF MRNA-DECAPPING PROTEIN 3"/>
    <property type="match status" value="1"/>
</dbReference>
<protein>
    <recommendedName>
        <fullName evidence="2">DFDF domain-containing protein</fullName>
    </recommendedName>
</protein>
<comment type="caution">
    <text evidence="3">The sequence shown here is derived from an EMBL/GenBank/DDBJ whole genome shotgun (WGS) entry which is preliminary data.</text>
</comment>
<feature type="compositionally biased region" description="Low complexity" evidence="1">
    <location>
        <begin position="63"/>
        <end position="74"/>
    </location>
</feature>
<gene>
    <name evidence="3" type="ORF">PSANT_01891</name>
</gene>
<evidence type="ECO:0000313" key="3">
    <source>
        <dbReference type="EMBL" id="SPO44206.1"/>
    </source>
</evidence>
<dbReference type="RefSeq" id="XP_014658262.1">
    <property type="nucleotide sequence ID" value="XM_014802776.1"/>
</dbReference>
<feature type="region of interest" description="Disordered" evidence="1">
    <location>
        <begin position="199"/>
        <end position="273"/>
    </location>
</feature>
<feature type="region of interest" description="Disordered" evidence="1">
    <location>
        <begin position="316"/>
        <end position="353"/>
    </location>
</feature>
<evidence type="ECO:0000313" key="4">
    <source>
        <dbReference type="Proteomes" id="UP000325008"/>
    </source>
</evidence>
<dbReference type="EMBL" id="OOIQ01000003">
    <property type="protein sequence ID" value="SPO44206.1"/>
    <property type="molecule type" value="Genomic_DNA"/>
</dbReference>
<evidence type="ECO:0000256" key="1">
    <source>
        <dbReference type="SAM" id="MobiDB-lite"/>
    </source>
</evidence>
<dbReference type="GO" id="GO:0003729">
    <property type="term" value="F:mRNA binding"/>
    <property type="evidence" value="ECO:0007669"/>
    <property type="project" value="TreeGrafter"/>
</dbReference>
<organism evidence="3 4">
    <name type="scientific">Pseudozyma antarctica</name>
    <name type="common">Yeast</name>
    <name type="synonym">Candida antarctica</name>
    <dbReference type="NCBI Taxonomy" id="84753"/>
    <lineage>
        <taxon>Eukaryota</taxon>
        <taxon>Fungi</taxon>
        <taxon>Dikarya</taxon>
        <taxon>Basidiomycota</taxon>
        <taxon>Ustilaginomycotina</taxon>
        <taxon>Ustilaginomycetes</taxon>
        <taxon>Ustilaginales</taxon>
        <taxon>Ustilaginaceae</taxon>
        <taxon>Moesziomyces</taxon>
    </lineage>
</organism>
<accession>A0A5C3FJ77</accession>
<dbReference type="PANTHER" id="PTHR13612:SF0">
    <property type="entry name" value="ENHANCER OF MRNA-DECAPPING PROTEIN 3"/>
    <property type="match status" value="1"/>
</dbReference>
<dbReference type="GO" id="GO:0033962">
    <property type="term" value="P:P-body assembly"/>
    <property type="evidence" value="ECO:0007669"/>
    <property type="project" value="TreeGrafter"/>
</dbReference>
<dbReference type="SMART" id="SM01199">
    <property type="entry name" value="FDF"/>
    <property type="match status" value="1"/>
</dbReference>
<dbReference type="GO" id="GO:0031087">
    <property type="term" value="P:deadenylation-independent decapping of nuclear-transcribed mRNA"/>
    <property type="evidence" value="ECO:0007669"/>
    <property type="project" value="TreeGrafter"/>
</dbReference>
<feature type="compositionally biased region" description="Low complexity" evidence="1">
    <location>
        <begin position="106"/>
        <end position="117"/>
    </location>
</feature>
<dbReference type="InterPro" id="IPR019050">
    <property type="entry name" value="FDF_dom"/>
</dbReference>
<name>A0A5C3FJ77_PSEA2</name>
<feature type="domain" description="DFDF" evidence="2">
    <location>
        <begin position="145"/>
        <end position="181"/>
    </location>
</feature>
<dbReference type="Proteomes" id="UP000325008">
    <property type="component" value="Unassembled WGS sequence"/>
</dbReference>
<feature type="compositionally biased region" description="Low complexity" evidence="1">
    <location>
        <begin position="316"/>
        <end position="335"/>
    </location>
</feature>
<dbReference type="GO" id="GO:0000932">
    <property type="term" value="C:P-body"/>
    <property type="evidence" value="ECO:0007669"/>
    <property type="project" value="TreeGrafter"/>
</dbReference>